<comment type="subcellular location">
    <subcellularLocation>
        <location evidence="2">Cytoplasm</location>
    </subcellularLocation>
</comment>
<dbReference type="PANTHER" id="PTHR33231:SF1">
    <property type="entry name" value="30S RIBOSOMAL PROTEIN"/>
    <property type="match status" value="1"/>
</dbReference>
<evidence type="ECO:0000259" key="4">
    <source>
        <dbReference type="Pfam" id="PF16321"/>
    </source>
</evidence>
<dbReference type="GO" id="GO:0022627">
    <property type="term" value="C:cytosolic small ribosomal subunit"/>
    <property type="evidence" value="ECO:0007669"/>
    <property type="project" value="TreeGrafter"/>
</dbReference>
<dbReference type="Pfam" id="PF02482">
    <property type="entry name" value="Ribosomal_S30AE"/>
    <property type="match status" value="1"/>
</dbReference>
<organism evidence="5 6">
    <name type="scientific">Petrotoga mexicana DSM 14811</name>
    <dbReference type="NCBI Taxonomy" id="1122954"/>
    <lineage>
        <taxon>Bacteria</taxon>
        <taxon>Thermotogati</taxon>
        <taxon>Thermotogota</taxon>
        <taxon>Thermotogae</taxon>
        <taxon>Petrotogales</taxon>
        <taxon>Petrotogaceae</taxon>
        <taxon>Petrotoga</taxon>
    </lineage>
</organism>
<keyword evidence="2" id="KW-0963">Cytoplasm</keyword>
<dbReference type="GO" id="GO:0045900">
    <property type="term" value="P:negative regulation of translational elongation"/>
    <property type="evidence" value="ECO:0007669"/>
    <property type="project" value="TreeGrafter"/>
</dbReference>
<dbReference type="HAMAP" id="MF_00839">
    <property type="entry name" value="HPF"/>
    <property type="match status" value="1"/>
</dbReference>
<dbReference type="InterPro" id="IPR032528">
    <property type="entry name" value="Ribosom_S30AE_C"/>
</dbReference>
<dbReference type="AlphaFoldDB" id="A0A2K1PBG5"/>
<comment type="similarity">
    <text evidence="2">Belongs to the HPF/YfiA ribosome-associated protein family. Long HPF subfamily.</text>
</comment>
<evidence type="ECO:0000256" key="3">
    <source>
        <dbReference type="SAM" id="Coils"/>
    </source>
</evidence>
<feature type="coiled-coil region" evidence="3">
    <location>
        <begin position="77"/>
        <end position="115"/>
    </location>
</feature>
<protein>
    <recommendedName>
        <fullName evidence="2">Ribosome hibernation promoting factor</fullName>
        <shortName evidence="2">HPF</shortName>
    </recommendedName>
</protein>
<keyword evidence="1 2" id="KW-0810">Translation regulation</keyword>
<name>A0A2K1PBG5_9BACT</name>
<dbReference type="InterPro" id="IPR036567">
    <property type="entry name" value="RHF-like"/>
</dbReference>
<gene>
    <name evidence="2" type="primary">hpf</name>
    <name evidence="5" type="ORF">X927_03740</name>
</gene>
<dbReference type="Pfam" id="PF16321">
    <property type="entry name" value="Ribosom_S30AE_C"/>
    <property type="match status" value="1"/>
</dbReference>
<evidence type="ECO:0000313" key="5">
    <source>
        <dbReference type="EMBL" id="PNS00116.1"/>
    </source>
</evidence>
<evidence type="ECO:0000256" key="1">
    <source>
        <dbReference type="ARBA" id="ARBA00022845"/>
    </source>
</evidence>
<dbReference type="InterPro" id="IPR038416">
    <property type="entry name" value="Ribosom_S30AE_C_sf"/>
</dbReference>
<keyword evidence="6" id="KW-1185">Reference proteome</keyword>
<keyword evidence="5" id="KW-0687">Ribonucleoprotein</keyword>
<dbReference type="InterPro" id="IPR050574">
    <property type="entry name" value="HPF/YfiA_ribosome-assoc"/>
</dbReference>
<evidence type="ECO:0000256" key="2">
    <source>
        <dbReference type="HAMAP-Rule" id="MF_00839"/>
    </source>
</evidence>
<dbReference type="GO" id="GO:0043024">
    <property type="term" value="F:ribosomal small subunit binding"/>
    <property type="evidence" value="ECO:0007669"/>
    <property type="project" value="TreeGrafter"/>
</dbReference>
<keyword evidence="3" id="KW-0175">Coiled coil</keyword>
<comment type="caution">
    <text evidence="5">The sequence shown here is derived from an EMBL/GenBank/DDBJ whole genome shotgun (WGS) entry which is preliminary data.</text>
</comment>
<dbReference type="PANTHER" id="PTHR33231">
    <property type="entry name" value="30S RIBOSOMAL PROTEIN"/>
    <property type="match status" value="1"/>
</dbReference>
<dbReference type="InterPro" id="IPR003489">
    <property type="entry name" value="RHF/RaiA"/>
</dbReference>
<feature type="domain" description="Sigma 54 modulation/S30EA ribosomal protein C-terminal" evidence="4">
    <location>
        <begin position="140"/>
        <end position="194"/>
    </location>
</feature>
<dbReference type="RefSeq" id="WP_103076736.1">
    <property type="nucleotide sequence ID" value="NZ_AZRN01000012.1"/>
</dbReference>
<dbReference type="Proteomes" id="UP000236604">
    <property type="component" value="Unassembled WGS sequence"/>
</dbReference>
<sequence>MEYKVYTKEVELTEALENYIEKRMSKPDHLLKKHSDIVSPSDVRITKERGIYKVEITTHIKPLSKIIKVEERNNDLYEAIDKVTDSLERKIRKLKNRLQERSRAEKKVRMEIEQNLQNPDIKNLDLAEESEAESEEKPDAPKIVRTKNFDLTLMNVEEAMLQMQLLGHSFFVFRNPENDAISVLYERKDGDLGLIEFNE</sequence>
<dbReference type="CDD" id="cd00552">
    <property type="entry name" value="RaiA"/>
    <property type="match status" value="1"/>
</dbReference>
<comment type="subunit">
    <text evidence="2">Interacts with 100S ribosomes.</text>
</comment>
<accession>A0A2K1PBG5</accession>
<proteinExistence type="inferred from homology"/>
<dbReference type="NCBIfam" id="TIGR00741">
    <property type="entry name" value="yfiA"/>
    <property type="match status" value="1"/>
</dbReference>
<dbReference type="SUPFAM" id="SSF69754">
    <property type="entry name" value="Ribosome binding protein Y (YfiA homologue)"/>
    <property type="match status" value="1"/>
</dbReference>
<dbReference type="Gene3D" id="3.30.160.100">
    <property type="entry name" value="Ribosome hibernation promotion factor-like"/>
    <property type="match status" value="1"/>
</dbReference>
<keyword evidence="5" id="KW-0689">Ribosomal protein</keyword>
<reference evidence="5 6" key="1">
    <citation type="submission" date="2013-12" db="EMBL/GenBank/DDBJ databases">
        <title>Comparative genomics of Petrotoga isolates.</title>
        <authorList>
            <person name="Nesbo C.L."/>
            <person name="Charchuk R."/>
            <person name="Chow K."/>
        </authorList>
    </citation>
    <scope>NUCLEOTIDE SEQUENCE [LARGE SCALE GENOMIC DNA]</scope>
    <source>
        <strain evidence="5 6">DSM 14811</strain>
    </source>
</reference>
<dbReference type="Gene3D" id="3.30.505.50">
    <property type="entry name" value="Sigma 54 modulation/S30EA ribosomal protein, C-terminal domain"/>
    <property type="match status" value="1"/>
</dbReference>
<comment type="function">
    <text evidence="2">Required for dimerization of active 70S ribosomes into 100S ribosomes in stationary phase; 100S ribosomes are translationally inactive and sometimes present during exponential growth.</text>
</comment>
<evidence type="ECO:0000313" key="6">
    <source>
        <dbReference type="Proteomes" id="UP000236604"/>
    </source>
</evidence>
<dbReference type="EMBL" id="AZRN01000012">
    <property type="protein sequence ID" value="PNS00116.1"/>
    <property type="molecule type" value="Genomic_DNA"/>
</dbReference>
<dbReference type="InterPro" id="IPR034694">
    <property type="entry name" value="HPF_long/plastid"/>
</dbReference>